<feature type="region of interest" description="Disordered" evidence="1">
    <location>
        <begin position="345"/>
        <end position="390"/>
    </location>
</feature>
<feature type="transmembrane region" description="Helical" evidence="2">
    <location>
        <begin position="223"/>
        <end position="241"/>
    </location>
</feature>
<feature type="transmembrane region" description="Helical" evidence="2">
    <location>
        <begin position="282"/>
        <end position="300"/>
    </location>
</feature>
<feature type="compositionally biased region" description="Gly residues" evidence="1">
    <location>
        <begin position="441"/>
        <end position="451"/>
    </location>
</feature>
<evidence type="ECO:0000313" key="3">
    <source>
        <dbReference type="EMBL" id="GGM24057.1"/>
    </source>
</evidence>
<keyword evidence="2" id="KW-0472">Membrane</keyword>
<dbReference type="AlphaFoldDB" id="A0A917WQX1"/>
<reference evidence="3" key="1">
    <citation type="journal article" date="2014" name="Int. J. Syst. Evol. Microbiol.">
        <title>Complete genome sequence of Corynebacterium casei LMG S-19264T (=DSM 44701T), isolated from a smear-ripened cheese.</title>
        <authorList>
            <consortium name="US DOE Joint Genome Institute (JGI-PGF)"/>
            <person name="Walter F."/>
            <person name="Albersmeier A."/>
            <person name="Kalinowski J."/>
            <person name="Ruckert C."/>
        </authorList>
    </citation>
    <scope>NUCLEOTIDE SEQUENCE</scope>
    <source>
        <strain evidence="3">JCM 19831</strain>
    </source>
</reference>
<name>A0A917WQX1_9ACTN</name>
<feature type="transmembrane region" description="Helical" evidence="2">
    <location>
        <begin position="132"/>
        <end position="158"/>
    </location>
</feature>
<keyword evidence="4" id="KW-1185">Reference proteome</keyword>
<gene>
    <name evidence="3" type="ORF">GCM10007977_026510</name>
</gene>
<feature type="transmembrane region" description="Helical" evidence="2">
    <location>
        <begin position="93"/>
        <end position="111"/>
    </location>
</feature>
<evidence type="ECO:0000313" key="4">
    <source>
        <dbReference type="Proteomes" id="UP000642070"/>
    </source>
</evidence>
<protein>
    <recommendedName>
        <fullName evidence="5">TrbL/VirB6 plasmid conjugal transfer protein</fullName>
    </recommendedName>
</protein>
<sequence>MCNPMQPVTCPGVFPPLITPKVVGNAVADQVIASLAASVEMGVEWVAQQLTVWVLIPSSNLCPTGEQSPAEWATDWIQQCNSADYPAQQLRGYLLPITLLVAVGAVLWQAINATISRKGEPLLQVARGLWNTALWTAIGIAGTHALLKAGDAYSWWILDKAIFSDSAKPPNETMSAALVALLVPASAATGGMIAPFVIIIIGTLTMVVALLQVCLMVFREGSVVILAGLTQLAAAGTISRGTTSQWLQKVLSWSLALALYKPAACTAYAAAFAMMAGTPRDFVMGLAMLGMSIIALPVLLKFFTIFTGSVGGGNSSIGMFGAGAAAGMHAASSLRGAVGGNNANDHARYLETTGPGSGGHGGTGPTGAVPTPPSPGSGPSGGNGPAKPKVIDGELAETVSTTAKATVQTNVAGGTGATAPTAGAMSGMAGGAGATGAASGAAGGAAGGAAAGGTAAAGAAGGPIGIAVAGAAMVGKGAVDGARRSAAAAGSTMHGEDAR</sequence>
<reference evidence="3" key="2">
    <citation type="submission" date="2020-09" db="EMBL/GenBank/DDBJ databases">
        <authorList>
            <person name="Sun Q."/>
            <person name="Ohkuma M."/>
        </authorList>
    </citation>
    <scope>NUCLEOTIDE SEQUENCE</scope>
    <source>
        <strain evidence="3">JCM 19831</strain>
    </source>
</reference>
<keyword evidence="2" id="KW-0812">Transmembrane</keyword>
<organism evidence="3 4">
    <name type="scientific">Dactylosporangium sucinum</name>
    <dbReference type="NCBI Taxonomy" id="1424081"/>
    <lineage>
        <taxon>Bacteria</taxon>
        <taxon>Bacillati</taxon>
        <taxon>Actinomycetota</taxon>
        <taxon>Actinomycetes</taxon>
        <taxon>Micromonosporales</taxon>
        <taxon>Micromonosporaceae</taxon>
        <taxon>Dactylosporangium</taxon>
    </lineage>
</organism>
<evidence type="ECO:0000256" key="1">
    <source>
        <dbReference type="SAM" id="MobiDB-lite"/>
    </source>
</evidence>
<evidence type="ECO:0000256" key="2">
    <source>
        <dbReference type="SAM" id="Phobius"/>
    </source>
</evidence>
<keyword evidence="2" id="KW-1133">Transmembrane helix</keyword>
<dbReference type="EMBL" id="BMPI01000010">
    <property type="protein sequence ID" value="GGM24057.1"/>
    <property type="molecule type" value="Genomic_DNA"/>
</dbReference>
<evidence type="ECO:0008006" key="5">
    <source>
        <dbReference type="Google" id="ProtNLM"/>
    </source>
</evidence>
<feature type="transmembrane region" description="Helical" evidence="2">
    <location>
        <begin position="178"/>
        <end position="211"/>
    </location>
</feature>
<feature type="compositionally biased region" description="Gly residues" evidence="1">
    <location>
        <begin position="355"/>
        <end position="365"/>
    </location>
</feature>
<feature type="transmembrane region" description="Helical" evidence="2">
    <location>
        <begin position="253"/>
        <end position="275"/>
    </location>
</feature>
<proteinExistence type="predicted"/>
<feature type="region of interest" description="Disordered" evidence="1">
    <location>
        <begin position="428"/>
        <end position="454"/>
    </location>
</feature>
<dbReference type="Proteomes" id="UP000642070">
    <property type="component" value="Unassembled WGS sequence"/>
</dbReference>
<accession>A0A917WQX1</accession>
<comment type="caution">
    <text evidence="3">The sequence shown here is derived from an EMBL/GenBank/DDBJ whole genome shotgun (WGS) entry which is preliminary data.</text>
</comment>